<dbReference type="Proteomes" id="UP001628179">
    <property type="component" value="Unassembled WGS sequence"/>
</dbReference>
<protein>
    <submittedName>
        <fullName evidence="2">Uncharacterized protein</fullName>
    </submittedName>
</protein>
<name>A0ABQ0FYH2_9PEZI</name>
<evidence type="ECO:0000256" key="1">
    <source>
        <dbReference type="SAM" id="SignalP"/>
    </source>
</evidence>
<sequence length="181" mass="19520">MKFQTLALALFASTGLSIPIAQDDLPPVYTLRLSSRVKALDGAYITANGTLLGVYSRPTTPVQFTPVVNPETGLAELRTYPEGSNALALIGSNGLLDFASLQDPSGVNVPDGTTVDWTSFKLDEAAEEEGNVLEYVKGEGAWVAFPKGSEGDWSVKWKDVEAWTTTNYMPVKVVYELAKEA</sequence>
<dbReference type="EMBL" id="BAAFSV010000001">
    <property type="protein sequence ID" value="GAB1310533.1"/>
    <property type="molecule type" value="Genomic_DNA"/>
</dbReference>
<gene>
    <name evidence="2" type="ORF">MFIFM68171_00743</name>
</gene>
<proteinExistence type="predicted"/>
<comment type="caution">
    <text evidence="2">The sequence shown here is derived from an EMBL/GenBank/DDBJ whole genome shotgun (WGS) entry which is preliminary data.</text>
</comment>
<keyword evidence="3" id="KW-1185">Reference proteome</keyword>
<accession>A0ABQ0FYH2</accession>
<organism evidence="2 3">
    <name type="scientific">Madurella fahalii</name>
    <dbReference type="NCBI Taxonomy" id="1157608"/>
    <lineage>
        <taxon>Eukaryota</taxon>
        <taxon>Fungi</taxon>
        <taxon>Dikarya</taxon>
        <taxon>Ascomycota</taxon>
        <taxon>Pezizomycotina</taxon>
        <taxon>Sordariomycetes</taxon>
        <taxon>Sordariomycetidae</taxon>
        <taxon>Sordariales</taxon>
        <taxon>Sordariales incertae sedis</taxon>
        <taxon>Madurella</taxon>
    </lineage>
</organism>
<keyword evidence="1" id="KW-0732">Signal</keyword>
<evidence type="ECO:0000313" key="3">
    <source>
        <dbReference type="Proteomes" id="UP001628179"/>
    </source>
</evidence>
<reference evidence="2 3" key="1">
    <citation type="submission" date="2024-09" db="EMBL/GenBank/DDBJ databases">
        <title>Itraconazole resistance in Madurella fahalii resulting from another homologue of gene encoding cytochrome P450 14-alpha sterol demethylase (CYP51).</title>
        <authorList>
            <person name="Yoshioka I."/>
            <person name="Fahal A.H."/>
            <person name="Kaneko S."/>
            <person name="Yaguchi T."/>
        </authorList>
    </citation>
    <scope>NUCLEOTIDE SEQUENCE [LARGE SCALE GENOMIC DNA]</scope>
    <source>
        <strain evidence="2 3">IFM 68171</strain>
    </source>
</reference>
<feature type="chain" id="PRO_5046737331" evidence="1">
    <location>
        <begin position="18"/>
        <end position="181"/>
    </location>
</feature>
<dbReference type="RefSeq" id="XP_070912266.1">
    <property type="nucleotide sequence ID" value="XM_071056165.1"/>
</dbReference>
<feature type="signal peptide" evidence="1">
    <location>
        <begin position="1"/>
        <end position="17"/>
    </location>
</feature>
<evidence type="ECO:0000313" key="2">
    <source>
        <dbReference type="EMBL" id="GAB1310533.1"/>
    </source>
</evidence>
<dbReference type="GeneID" id="98171488"/>